<dbReference type="GO" id="GO:0005524">
    <property type="term" value="F:ATP binding"/>
    <property type="evidence" value="ECO:0007669"/>
    <property type="project" value="UniProtKB-UniRule"/>
</dbReference>
<keyword evidence="11" id="KW-1185">Reference proteome</keyword>
<dbReference type="InterPro" id="IPR008271">
    <property type="entry name" value="Ser/Thr_kinase_AS"/>
</dbReference>
<dbReference type="InterPro" id="IPR055900">
    <property type="entry name" value="DUF7477"/>
</dbReference>
<dbReference type="InterPro" id="IPR011009">
    <property type="entry name" value="Kinase-like_dom_sf"/>
</dbReference>
<comment type="similarity">
    <text evidence="1">Belongs to the protein kinase superfamily. CK1 Ser/Thr protein kinase family. Casein kinase I subfamily.</text>
</comment>
<dbReference type="SMART" id="SM00220">
    <property type="entry name" value="S_TKc"/>
    <property type="match status" value="1"/>
</dbReference>
<dbReference type="PANTHER" id="PTHR11909">
    <property type="entry name" value="CASEIN KINASE-RELATED"/>
    <property type="match status" value="1"/>
</dbReference>
<dbReference type="PROSITE" id="PS50011">
    <property type="entry name" value="PROTEIN_KINASE_DOM"/>
    <property type="match status" value="1"/>
</dbReference>
<evidence type="ECO:0000313" key="11">
    <source>
        <dbReference type="Proteomes" id="UP000626092"/>
    </source>
</evidence>
<dbReference type="OrthoDB" id="1932208at2759"/>
<keyword evidence="4 7" id="KW-0547">Nucleotide-binding</keyword>
<evidence type="ECO:0000256" key="4">
    <source>
        <dbReference type="ARBA" id="ARBA00022741"/>
    </source>
</evidence>
<feature type="region of interest" description="Disordered" evidence="8">
    <location>
        <begin position="464"/>
        <end position="495"/>
    </location>
</feature>
<evidence type="ECO:0000259" key="9">
    <source>
        <dbReference type="PROSITE" id="PS50011"/>
    </source>
</evidence>
<evidence type="ECO:0000313" key="10">
    <source>
        <dbReference type="EMBL" id="KAF7113116.1"/>
    </source>
</evidence>
<evidence type="ECO:0000256" key="7">
    <source>
        <dbReference type="PROSITE-ProRule" id="PRU10141"/>
    </source>
</evidence>
<keyword evidence="3" id="KW-0808">Transferase</keyword>
<evidence type="ECO:0000256" key="2">
    <source>
        <dbReference type="ARBA" id="ARBA00012513"/>
    </source>
</evidence>
<feature type="compositionally biased region" description="Basic and acidic residues" evidence="8">
    <location>
        <begin position="78"/>
        <end position="99"/>
    </location>
</feature>
<comment type="caution">
    <text evidence="10">The sequence shown here is derived from an EMBL/GenBank/DDBJ whole genome shotgun (WGS) entry which is preliminary data.</text>
</comment>
<dbReference type="Proteomes" id="UP000626092">
    <property type="component" value="Unassembled WGS sequence"/>
</dbReference>
<reference evidence="10" key="1">
    <citation type="submission" date="2019-11" db="EMBL/GenBank/DDBJ databases">
        <authorList>
            <person name="Liu Y."/>
            <person name="Hou J."/>
            <person name="Li T.-Q."/>
            <person name="Guan C.-H."/>
            <person name="Wu X."/>
            <person name="Wu H.-Z."/>
            <person name="Ling F."/>
            <person name="Zhang R."/>
            <person name="Shi X.-G."/>
            <person name="Ren J.-P."/>
            <person name="Chen E.-F."/>
            <person name="Sun J.-M."/>
        </authorList>
    </citation>
    <scope>NUCLEOTIDE SEQUENCE</scope>
    <source>
        <strain evidence="10">Adult_tree_wgs_1</strain>
        <tissue evidence="10">Leaves</tissue>
    </source>
</reference>
<accession>A0A834FV34</accession>
<dbReference type="CDD" id="cd14016">
    <property type="entry name" value="STKc_CK1"/>
    <property type="match status" value="1"/>
</dbReference>
<gene>
    <name evidence="10" type="ORF">RHSIM_RhsimUnG0159000</name>
</gene>
<dbReference type="Gene3D" id="1.10.510.10">
    <property type="entry name" value="Transferase(Phosphotransferase) domain 1"/>
    <property type="match status" value="1"/>
</dbReference>
<dbReference type="Pfam" id="PF00069">
    <property type="entry name" value="Pkinase"/>
    <property type="match status" value="1"/>
</dbReference>
<proteinExistence type="inferred from homology"/>
<dbReference type="InterPro" id="IPR000719">
    <property type="entry name" value="Prot_kinase_dom"/>
</dbReference>
<feature type="compositionally biased region" description="Basic and acidic residues" evidence="8">
    <location>
        <begin position="15"/>
        <end position="32"/>
    </location>
</feature>
<dbReference type="Pfam" id="PF24289">
    <property type="entry name" value="DUF7477"/>
    <property type="match status" value="1"/>
</dbReference>
<dbReference type="EMBL" id="WJXA01000350">
    <property type="protein sequence ID" value="KAF7113116.1"/>
    <property type="molecule type" value="Genomic_DNA"/>
</dbReference>
<evidence type="ECO:0000256" key="1">
    <source>
        <dbReference type="ARBA" id="ARBA00005926"/>
    </source>
</evidence>
<keyword evidence="5" id="KW-0418">Kinase</keyword>
<sequence>MPQLRSGPRRGRPPCKNEKKDQPIEQLKEKARAVRTRQKKEKEKENEKEKELIVVDDDDGDGEKVVVKVSSREATSLEGRKGEEKGEGEGVRVLEKEKEMDECDSGGRTGDNGLAGEDEGTTAPLPERVTLSLSLSVCVCRLRYTLTHTHFFFVVRNLSLGFKSISSTVHTGLYFGFVDASNLVLIFYLAKKTCMEENGSHSYSRFVLQQVQVGGSPSYKIEKKLGKGGFGQVYVGRRIKTSNPHERTGPGAVEVALKFEHRSSKGCNYGPPHEWQVYKMSIEMVACIAIEAISILEKLHSRGYVHGDIKPENFLLGTPGTPDGKKLFLVDLGLATKWRDSSTGLHVDYDQRPDVFRGTVRYASVHAHLGRTGSRRDDLESLAYTLIFLLRGRLPWQGYQGENKGFLVCKKKMATSPETLCCFCPAPFRQFVEYVVNLKFDEEPNYAKYISLFDGIVGPNPDVRPINTDGAQKVGHKRGRLTMEEEDDEQPKKKVRMGMPATQWISIYNARRPMKQRYHYNVADARLSQHIEKGNEDGLFISSVSSCSNLWALIMDAGTGFTFQVYELSPHFLHKEWIMEQWEKNYFISAIAGANNGSSLVVMSKGTQYLQQSYKVSDSFPFKWINKKWREGFYVTAMATAGSRWAIVMSRGAGFSDQVVELDFLYPSEGVHQRWDSGYRITSTAATWDQTALVLSVPRRKPADETQETLRTSAFPSTHVKEKWAKNLYIASVCYGRTVS</sequence>
<dbReference type="EC" id="2.7.11.1" evidence="2"/>
<evidence type="ECO:0000256" key="6">
    <source>
        <dbReference type="ARBA" id="ARBA00022840"/>
    </source>
</evidence>
<feature type="binding site" evidence="7">
    <location>
        <position position="258"/>
    </location>
    <ligand>
        <name>ATP</name>
        <dbReference type="ChEBI" id="CHEBI:30616"/>
    </ligand>
</feature>
<dbReference type="PROSITE" id="PS00108">
    <property type="entry name" value="PROTEIN_KINASE_ST"/>
    <property type="match status" value="1"/>
</dbReference>
<name>A0A834FV34_RHOSS</name>
<evidence type="ECO:0000256" key="5">
    <source>
        <dbReference type="ARBA" id="ARBA00022777"/>
    </source>
</evidence>
<feature type="compositionally biased region" description="Basic and acidic residues" evidence="8">
    <location>
        <begin position="40"/>
        <end position="53"/>
    </location>
</feature>
<evidence type="ECO:0000256" key="3">
    <source>
        <dbReference type="ARBA" id="ARBA00022679"/>
    </source>
</evidence>
<dbReference type="AlphaFoldDB" id="A0A834FV34"/>
<evidence type="ECO:0000256" key="8">
    <source>
        <dbReference type="SAM" id="MobiDB-lite"/>
    </source>
</evidence>
<keyword evidence="6 7" id="KW-0067">ATP-binding</keyword>
<dbReference type="InterPro" id="IPR050235">
    <property type="entry name" value="CK1_Ser-Thr_kinase"/>
</dbReference>
<organism evidence="10 11">
    <name type="scientific">Rhododendron simsii</name>
    <name type="common">Sims's rhododendron</name>
    <dbReference type="NCBI Taxonomy" id="118357"/>
    <lineage>
        <taxon>Eukaryota</taxon>
        <taxon>Viridiplantae</taxon>
        <taxon>Streptophyta</taxon>
        <taxon>Embryophyta</taxon>
        <taxon>Tracheophyta</taxon>
        <taxon>Spermatophyta</taxon>
        <taxon>Magnoliopsida</taxon>
        <taxon>eudicotyledons</taxon>
        <taxon>Gunneridae</taxon>
        <taxon>Pentapetalae</taxon>
        <taxon>asterids</taxon>
        <taxon>Ericales</taxon>
        <taxon>Ericaceae</taxon>
        <taxon>Ericoideae</taxon>
        <taxon>Rhodoreae</taxon>
        <taxon>Rhododendron</taxon>
    </lineage>
</organism>
<feature type="domain" description="Protein kinase" evidence="9">
    <location>
        <begin position="53"/>
        <end position="457"/>
    </location>
</feature>
<dbReference type="InterPro" id="IPR017441">
    <property type="entry name" value="Protein_kinase_ATP_BS"/>
</dbReference>
<protein>
    <recommendedName>
        <fullName evidence="2">non-specific serine/threonine protein kinase</fullName>
        <ecNumber evidence="2">2.7.11.1</ecNumber>
    </recommendedName>
</protein>
<dbReference type="GO" id="GO:0004674">
    <property type="term" value="F:protein serine/threonine kinase activity"/>
    <property type="evidence" value="ECO:0007669"/>
    <property type="project" value="UniProtKB-EC"/>
</dbReference>
<dbReference type="SUPFAM" id="SSF56112">
    <property type="entry name" value="Protein kinase-like (PK-like)"/>
    <property type="match status" value="1"/>
</dbReference>
<feature type="region of interest" description="Disordered" evidence="8">
    <location>
        <begin position="1"/>
        <end position="123"/>
    </location>
</feature>
<dbReference type="PROSITE" id="PS00107">
    <property type="entry name" value="PROTEIN_KINASE_ATP"/>
    <property type="match status" value="1"/>
</dbReference>